<evidence type="ECO:0000256" key="5">
    <source>
        <dbReference type="ARBA" id="ARBA00022824"/>
    </source>
</evidence>
<accession>A0AAD9Z1U9</accession>
<evidence type="ECO:0000256" key="11">
    <source>
        <dbReference type="SAM" id="MobiDB-lite"/>
    </source>
</evidence>
<evidence type="ECO:0000256" key="6">
    <source>
        <dbReference type="ARBA" id="ARBA00022892"/>
    </source>
</evidence>
<evidence type="ECO:0000256" key="3">
    <source>
        <dbReference type="ARBA" id="ARBA00022692"/>
    </source>
</evidence>
<dbReference type="Gene3D" id="2.130.10.10">
    <property type="entry name" value="YVTN repeat-like/Quinoprotein amine dehydrogenase"/>
    <property type="match status" value="1"/>
</dbReference>
<sequence>MSPPIAEAKLGLNYPLYGADFDPQNSSFLLVGGGGGEGRSGIPNKITLLNASKKNELSEFINIDLSRDEDSVTSLAIAQSTESWATVFAGINSSSAEQQKGKNEHLRSFLLEYPQKRRIGAGESTAEKKPATESTGVPPKGETKALGKVSLFKSSTAAKKETFQRVLRLSKKKSNGPRLGAIATGLAPAGEIVLFKADTSRPGKDDIRGRIQLEDKEEAADVDIIELDNSDGQQNAKFRVAYCTGYEVYVTDVDYDKKDNGAIAPPILSTPHPDTFASSKARPKFRCIRFLTPQVLLVLQNQPQGKGAELLLLEISGMITLRKKLHKKIKSATALSVAHLDAASPSEIDQHAIAVAGADTSITIFTVDRFTSSPKGRVKFRKHTLLPNVHPTSITSLVFSTFTQPTTIWKETPAQYLKLASTSIANTCVVHTLPLTPYPSPPKPDTPARYLLAPPVRSQISQNVFSTIIALLAIGIAAFFLQIFTEIRGGTPEYLGAKGWLSERIHGWIARPYMFEDRIPSIASQQISVASTAIETPLSKVSEAVETPLQAASSAASQAQEKLGLRDLIARRNIGSDTSDNANEGTDIIIRYAPSEGGETALSAELRDASELVQGEHKAKKWEELAHHEKETWKKRLLDAGEWTIEEGESVLKGVFFSGLAGTVGAAVGG</sequence>
<comment type="caution">
    <text evidence="12">The sequence shown here is derived from an EMBL/GenBank/DDBJ whole genome shotgun (WGS) entry which is preliminary data.</text>
</comment>
<evidence type="ECO:0000256" key="4">
    <source>
        <dbReference type="ARBA" id="ARBA00022737"/>
    </source>
</evidence>
<evidence type="ECO:0000256" key="9">
    <source>
        <dbReference type="ARBA" id="ARBA00023136"/>
    </source>
</evidence>
<keyword evidence="8" id="KW-1133">Transmembrane helix</keyword>
<keyword evidence="5 10" id="KW-0256">Endoplasmic reticulum</keyword>
<dbReference type="Proteomes" id="UP001276659">
    <property type="component" value="Unassembled WGS sequence"/>
</dbReference>
<dbReference type="PANTHER" id="PTHR23284:SF0">
    <property type="entry name" value="PROLACTIN REGULATORY ELEMENT-BINDING PROTEIN"/>
    <property type="match status" value="1"/>
</dbReference>
<evidence type="ECO:0000313" key="12">
    <source>
        <dbReference type="EMBL" id="KAK3169251.1"/>
    </source>
</evidence>
<comment type="similarity">
    <text evidence="10">Belongs to the WD repeat SEC12 family.</text>
</comment>
<comment type="subcellular location">
    <subcellularLocation>
        <location evidence="10">Endoplasmic reticulum membrane</location>
        <topology evidence="10">Single-pass type II membrane protein</topology>
    </subcellularLocation>
    <subcellularLocation>
        <location evidence="10">Golgi apparatus membrane</location>
        <topology evidence="10">Single-pass type II membrane protein</topology>
    </subcellularLocation>
</comment>
<keyword evidence="3" id="KW-0812">Transmembrane</keyword>
<keyword evidence="4 10" id="KW-0677">Repeat</keyword>
<comment type="function">
    <text evidence="10">Guanine nucleotide-exchange factor (GEF) required for the formation or budding of transport vesicles from the ER.</text>
</comment>
<dbReference type="GO" id="GO:0005085">
    <property type="term" value="F:guanyl-nucleotide exchange factor activity"/>
    <property type="evidence" value="ECO:0007669"/>
    <property type="project" value="InterPro"/>
</dbReference>
<dbReference type="GO" id="GO:0000139">
    <property type="term" value="C:Golgi membrane"/>
    <property type="evidence" value="ECO:0007669"/>
    <property type="project" value="UniProtKB-SubCell"/>
</dbReference>
<evidence type="ECO:0000256" key="8">
    <source>
        <dbReference type="ARBA" id="ARBA00022989"/>
    </source>
</evidence>
<dbReference type="GO" id="GO:0003400">
    <property type="term" value="P:regulation of COPII vesicle coating"/>
    <property type="evidence" value="ECO:0007669"/>
    <property type="project" value="UniProtKB-UniRule"/>
</dbReference>
<keyword evidence="9" id="KW-0472">Membrane</keyword>
<dbReference type="GO" id="GO:0006888">
    <property type="term" value="P:endoplasmic reticulum to Golgi vesicle-mediated transport"/>
    <property type="evidence" value="ECO:0007669"/>
    <property type="project" value="UniProtKB-UniRule"/>
</dbReference>
<evidence type="ECO:0000256" key="1">
    <source>
        <dbReference type="ARBA" id="ARBA00022448"/>
    </source>
</evidence>
<evidence type="ECO:0000256" key="2">
    <source>
        <dbReference type="ARBA" id="ARBA00022574"/>
    </source>
</evidence>
<keyword evidence="1 10" id="KW-0813">Transport</keyword>
<evidence type="ECO:0000256" key="7">
    <source>
        <dbReference type="ARBA" id="ARBA00022927"/>
    </source>
</evidence>
<gene>
    <name evidence="12" type="ORF">OEA41_008634</name>
</gene>
<keyword evidence="2 10" id="KW-0853">WD repeat</keyword>
<keyword evidence="13" id="KW-1185">Reference proteome</keyword>
<dbReference type="GO" id="GO:0005789">
    <property type="term" value="C:endoplasmic reticulum membrane"/>
    <property type="evidence" value="ECO:0007669"/>
    <property type="project" value="UniProtKB-SubCell"/>
</dbReference>
<keyword evidence="6" id="KW-0931">ER-Golgi transport</keyword>
<dbReference type="PANTHER" id="PTHR23284">
    <property type="entry name" value="PROLACTIN REGULATORY ELEMENT BINDING PROTEIN"/>
    <property type="match status" value="1"/>
</dbReference>
<dbReference type="AlphaFoldDB" id="A0AAD9Z1U9"/>
<dbReference type="GO" id="GO:0015031">
    <property type="term" value="P:protein transport"/>
    <property type="evidence" value="ECO:0007669"/>
    <property type="project" value="UniProtKB-KW"/>
</dbReference>
<feature type="region of interest" description="Disordered" evidence="11">
    <location>
        <begin position="120"/>
        <end position="143"/>
    </location>
</feature>
<protein>
    <recommendedName>
        <fullName evidence="10">Guanine nucleotide-exchange factor SEC12</fullName>
    </recommendedName>
</protein>
<organism evidence="12 13">
    <name type="scientific">Lepraria neglecta</name>
    <dbReference type="NCBI Taxonomy" id="209136"/>
    <lineage>
        <taxon>Eukaryota</taxon>
        <taxon>Fungi</taxon>
        <taxon>Dikarya</taxon>
        <taxon>Ascomycota</taxon>
        <taxon>Pezizomycotina</taxon>
        <taxon>Lecanoromycetes</taxon>
        <taxon>OSLEUM clade</taxon>
        <taxon>Lecanoromycetidae</taxon>
        <taxon>Lecanorales</taxon>
        <taxon>Lecanorineae</taxon>
        <taxon>Stereocaulaceae</taxon>
        <taxon>Lepraria</taxon>
    </lineage>
</organism>
<evidence type="ECO:0000256" key="10">
    <source>
        <dbReference type="RuleBase" id="RU369019"/>
    </source>
</evidence>
<reference evidence="12" key="1">
    <citation type="submission" date="2022-11" db="EMBL/GenBank/DDBJ databases">
        <title>Chromosomal genome sequence assembly and mating type (MAT) locus characterization of the leprose asexual lichenized fungus Lepraria neglecta (Nyl.) Erichsen.</title>
        <authorList>
            <person name="Allen J.L."/>
            <person name="Pfeffer B."/>
        </authorList>
    </citation>
    <scope>NUCLEOTIDE SEQUENCE</scope>
    <source>
        <strain evidence="12">Allen 5258</strain>
    </source>
</reference>
<dbReference type="EMBL" id="JASNWA010000009">
    <property type="protein sequence ID" value="KAK3169251.1"/>
    <property type="molecule type" value="Genomic_DNA"/>
</dbReference>
<evidence type="ECO:0000313" key="13">
    <source>
        <dbReference type="Proteomes" id="UP001276659"/>
    </source>
</evidence>
<keyword evidence="7 10" id="KW-0653">Protein transport</keyword>
<name>A0AAD9Z1U9_9LECA</name>
<proteinExistence type="inferred from homology"/>
<dbReference type="InterPro" id="IPR015943">
    <property type="entry name" value="WD40/YVTN_repeat-like_dom_sf"/>
</dbReference>
<dbReference type="InterPro" id="IPR045260">
    <property type="entry name" value="Sec12-like"/>
</dbReference>